<dbReference type="PANTHER" id="PTHR34047:SF7">
    <property type="entry name" value="RNA-DIRECTED DNA POLYMERASE"/>
    <property type="match status" value="1"/>
</dbReference>
<dbReference type="EMBL" id="JBEDNQ010000011">
    <property type="protein sequence ID" value="MEQ3553572.1"/>
    <property type="molecule type" value="Genomic_DNA"/>
</dbReference>
<dbReference type="SUPFAM" id="SSF56672">
    <property type="entry name" value="DNA/RNA polymerases"/>
    <property type="match status" value="1"/>
</dbReference>
<evidence type="ECO:0000256" key="9">
    <source>
        <dbReference type="ARBA" id="ARBA00048173"/>
    </source>
</evidence>
<sequence>MAPSASVVAALARPGRWDPVALAERLAAAPGWSGPDEIGDVAGKLLGRWRSTPRAPADRFEQQVAALPALPRRHLRDEAPPPARWRWPVEPWTDVPAVARALHLDDGELAWFADPGGWLRHISGPLTHYRRRWVPARSGTPRLIESPAPRLAELQRRVVRRVLAAIPVHDAAHGYVRGRGPHTLARIHSGRPMLLRLDLEGFFSHVTGARLAGLLEAAGYPPAVARTLAGLLVTATPPAVLRGCPATAAGADPDPRRRLLDRLAAPHLPQGAPSSPVAANLLAHRLDRRLAGLATAVGARYGRYADDLVFSGDADLPVHGLIARITTVAAEEGFRVRPGKTRIAPAQHRQRVTGLIVNSTAPAPSRRDYDELRALLHNAARTGPDAQNRDGNPAFREHLLGRIAWVGSGRPRRAATLHGLFDRIGWDRRR</sequence>
<keyword evidence="6 11" id="KW-0695">RNA-directed DNA polymerase</keyword>
<evidence type="ECO:0000313" key="11">
    <source>
        <dbReference type="EMBL" id="MEQ3553572.1"/>
    </source>
</evidence>
<evidence type="ECO:0000256" key="2">
    <source>
        <dbReference type="ARBA" id="ARBA00022679"/>
    </source>
</evidence>
<organism evidence="11 12">
    <name type="scientific">Pseudonocardia nematodicida</name>
    <dbReference type="NCBI Taxonomy" id="1206997"/>
    <lineage>
        <taxon>Bacteria</taxon>
        <taxon>Bacillati</taxon>
        <taxon>Actinomycetota</taxon>
        <taxon>Actinomycetes</taxon>
        <taxon>Pseudonocardiales</taxon>
        <taxon>Pseudonocardiaceae</taxon>
        <taxon>Pseudonocardia</taxon>
    </lineage>
</organism>
<comment type="caution">
    <text evidence="11">The sequence shown here is derived from an EMBL/GenBank/DDBJ whole genome shotgun (WGS) entry which is preliminary data.</text>
</comment>
<dbReference type="InterPro" id="IPR000477">
    <property type="entry name" value="RT_dom"/>
</dbReference>
<dbReference type="InterPro" id="IPR043502">
    <property type="entry name" value="DNA/RNA_pol_sf"/>
</dbReference>
<protein>
    <recommendedName>
        <fullName evidence="1">RNA-directed DNA polymerase</fullName>
        <ecNumber evidence="1">2.7.7.49</ecNumber>
    </recommendedName>
</protein>
<comment type="catalytic activity">
    <reaction evidence="9">
        <text>DNA(n) + a 2'-deoxyribonucleoside 5'-triphosphate = DNA(n+1) + diphosphate</text>
        <dbReference type="Rhea" id="RHEA:22508"/>
        <dbReference type="Rhea" id="RHEA-COMP:17339"/>
        <dbReference type="Rhea" id="RHEA-COMP:17340"/>
        <dbReference type="ChEBI" id="CHEBI:33019"/>
        <dbReference type="ChEBI" id="CHEBI:61560"/>
        <dbReference type="ChEBI" id="CHEBI:173112"/>
        <dbReference type="EC" id="2.7.7.49"/>
    </reaction>
</comment>
<dbReference type="CDD" id="cd03487">
    <property type="entry name" value="RT_Bac_retron_II"/>
    <property type="match status" value="1"/>
</dbReference>
<evidence type="ECO:0000256" key="1">
    <source>
        <dbReference type="ARBA" id="ARBA00012493"/>
    </source>
</evidence>
<keyword evidence="7" id="KW-0051">Antiviral defense</keyword>
<evidence type="ECO:0000256" key="4">
    <source>
        <dbReference type="ARBA" id="ARBA00022723"/>
    </source>
</evidence>
<evidence type="ECO:0000259" key="10">
    <source>
        <dbReference type="PROSITE" id="PS50878"/>
    </source>
</evidence>
<keyword evidence="12" id="KW-1185">Reference proteome</keyword>
<keyword evidence="3 11" id="KW-0548">Nucleotidyltransferase</keyword>
<reference evidence="11 12" key="1">
    <citation type="submission" date="2024-03" db="EMBL/GenBank/DDBJ databases">
        <title>Draft genome sequence of Pseudonocardia nematodicida JCM 31783.</title>
        <authorList>
            <person name="Butdee W."/>
            <person name="Duangmal K."/>
        </authorList>
    </citation>
    <scope>NUCLEOTIDE SEQUENCE [LARGE SCALE GENOMIC DNA]</scope>
    <source>
        <strain evidence="11 12">JCM 31783</strain>
    </source>
</reference>
<evidence type="ECO:0000256" key="8">
    <source>
        <dbReference type="ARBA" id="ARBA00034120"/>
    </source>
</evidence>
<evidence type="ECO:0000256" key="6">
    <source>
        <dbReference type="ARBA" id="ARBA00022918"/>
    </source>
</evidence>
<dbReference type="Proteomes" id="UP001494902">
    <property type="component" value="Unassembled WGS sequence"/>
</dbReference>
<dbReference type="GO" id="GO:0003964">
    <property type="term" value="F:RNA-directed DNA polymerase activity"/>
    <property type="evidence" value="ECO:0007669"/>
    <property type="project" value="UniProtKB-KW"/>
</dbReference>
<dbReference type="InterPro" id="IPR000123">
    <property type="entry name" value="Reverse_transcriptase_msDNA"/>
</dbReference>
<dbReference type="PRINTS" id="PR00866">
    <property type="entry name" value="RNADNAPOLMS"/>
</dbReference>
<evidence type="ECO:0000313" key="12">
    <source>
        <dbReference type="Proteomes" id="UP001494902"/>
    </source>
</evidence>
<comment type="similarity">
    <text evidence="8">Belongs to the bacterial reverse transcriptase family.</text>
</comment>
<evidence type="ECO:0000256" key="7">
    <source>
        <dbReference type="ARBA" id="ARBA00023118"/>
    </source>
</evidence>
<feature type="domain" description="Reverse transcriptase" evidence="10">
    <location>
        <begin position="115"/>
        <end position="357"/>
    </location>
</feature>
<evidence type="ECO:0000256" key="5">
    <source>
        <dbReference type="ARBA" id="ARBA00022842"/>
    </source>
</evidence>
<dbReference type="Pfam" id="PF00078">
    <property type="entry name" value="RVT_1"/>
    <property type="match status" value="1"/>
</dbReference>
<dbReference type="InterPro" id="IPR051083">
    <property type="entry name" value="GrpII_Intron_Splice-Mob/Def"/>
</dbReference>
<proteinExistence type="inferred from homology"/>
<keyword evidence="2 11" id="KW-0808">Transferase</keyword>
<keyword evidence="5" id="KW-0460">Magnesium</keyword>
<keyword evidence="4" id="KW-0479">Metal-binding</keyword>
<dbReference type="PANTHER" id="PTHR34047">
    <property type="entry name" value="NUCLEAR INTRON MATURASE 1, MITOCHONDRIAL-RELATED"/>
    <property type="match status" value="1"/>
</dbReference>
<dbReference type="EC" id="2.7.7.49" evidence="1"/>
<dbReference type="RefSeq" id="WP_349300639.1">
    <property type="nucleotide sequence ID" value="NZ_JBEDNQ010000011.1"/>
</dbReference>
<name>A0ABV1KGI6_9PSEU</name>
<accession>A0ABV1KGI6</accession>
<gene>
    <name evidence="11" type="ORF">WIS52_24125</name>
</gene>
<evidence type="ECO:0000256" key="3">
    <source>
        <dbReference type="ARBA" id="ARBA00022695"/>
    </source>
</evidence>
<dbReference type="PROSITE" id="PS50878">
    <property type="entry name" value="RT_POL"/>
    <property type="match status" value="1"/>
</dbReference>